<dbReference type="EMBL" id="JACCBT010000001">
    <property type="protein sequence ID" value="NYE10114.1"/>
    <property type="molecule type" value="Genomic_DNA"/>
</dbReference>
<keyword evidence="2" id="KW-1185">Reference proteome</keyword>
<comment type="caution">
    <text evidence="1">The sequence shown here is derived from an EMBL/GenBank/DDBJ whole genome shotgun (WGS) entry which is preliminary data.</text>
</comment>
<sequence>MKLRDEIETTLRGWHAYEAERGSAAVIDFDCAPTTAPTEPATSRLAVYRRLADLRARTVEAGADRLTTRLTADLAYLGALMGEHPPLGDYVRATQGCAAVGWRDDYVAYRGDQARQALGALGVGWGSETVRELRAVEGPIEAEEAPDAIRQAAGDYETVVRQATGSQAPFNLTIETAEVDAYWAYWLDGSGDNVRLRLNLRRAGFTKVAARQFALHEVLGHGLQSASWTARAAAQEVPWVRLMSVHAPQQVLLEGLAQALPLFVAPDDEQLVARTKFDHYNQLVRAELHIALNQGAGIAELAERARFRMPWTTEAAVADVLADRGADPQLRSYLWAYPAGIDWFANLAAADQATRTAALQAAYRDPLTPTDLATLWPAGPAIGGQDASGGFKASS</sequence>
<reference evidence="1 2" key="1">
    <citation type="submission" date="2020-07" db="EMBL/GenBank/DDBJ databases">
        <title>Sequencing the genomes of 1000 actinobacteria strains.</title>
        <authorList>
            <person name="Klenk H.-P."/>
        </authorList>
    </citation>
    <scope>NUCLEOTIDE SEQUENCE [LARGE SCALE GENOMIC DNA]</scope>
    <source>
        <strain evidence="1 2">DSM 43461</strain>
    </source>
</reference>
<organism evidence="1 2">
    <name type="scientific">Actinomadura citrea</name>
    <dbReference type="NCBI Taxonomy" id="46158"/>
    <lineage>
        <taxon>Bacteria</taxon>
        <taxon>Bacillati</taxon>
        <taxon>Actinomycetota</taxon>
        <taxon>Actinomycetes</taxon>
        <taxon>Streptosporangiales</taxon>
        <taxon>Thermomonosporaceae</taxon>
        <taxon>Actinomadura</taxon>
    </lineage>
</organism>
<dbReference type="AlphaFoldDB" id="A0A7Y9G505"/>
<evidence type="ECO:0000313" key="1">
    <source>
        <dbReference type="EMBL" id="NYE10114.1"/>
    </source>
</evidence>
<dbReference type="Proteomes" id="UP000591272">
    <property type="component" value="Unassembled WGS sequence"/>
</dbReference>
<name>A0A7Y9G505_9ACTN</name>
<protein>
    <recommendedName>
        <fullName evidence="3">DUF885 domain-containing protein</fullName>
    </recommendedName>
</protein>
<dbReference type="RefSeq" id="WP_179831673.1">
    <property type="nucleotide sequence ID" value="NZ_BMRD01000005.1"/>
</dbReference>
<evidence type="ECO:0008006" key="3">
    <source>
        <dbReference type="Google" id="ProtNLM"/>
    </source>
</evidence>
<proteinExistence type="predicted"/>
<evidence type="ECO:0000313" key="2">
    <source>
        <dbReference type="Proteomes" id="UP000591272"/>
    </source>
</evidence>
<gene>
    <name evidence="1" type="ORF">BJ999_000410</name>
</gene>
<accession>A0A7Y9G505</accession>